<dbReference type="InterPro" id="IPR025548">
    <property type="entry name" value="YfkD"/>
</dbReference>
<protein>
    <submittedName>
        <fullName evidence="1">YfkD-like protein</fullName>
    </submittedName>
</protein>
<dbReference type="AlphaFoldDB" id="A0A1H9QBY7"/>
<dbReference type="EMBL" id="FOGL01000006">
    <property type="protein sequence ID" value="SER57928.1"/>
    <property type="molecule type" value="Genomic_DNA"/>
</dbReference>
<proteinExistence type="predicted"/>
<reference evidence="1 2" key="1">
    <citation type="submission" date="2016-10" db="EMBL/GenBank/DDBJ databases">
        <authorList>
            <person name="de Groot N.N."/>
        </authorList>
    </citation>
    <scope>NUCLEOTIDE SEQUENCE [LARGE SCALE GENOMIC DNA]</scope>
    <source>
        <strain evidence="1 2">CGMCC 1.7727</strain>
    </source>
</reference>
<organism evidence="1 2">
    <name type="scientific">Gracilibacillus ureilyticus</name>
    <dbReference type="NCBI Taxonomy" id="531814"/>
    <lineage>
        <taxon>Bacteria</taxon>
        <taxon>Bacillati</taxon>
        <taxon>Bacillota</taxon>
        <taxon>Bacilli</taxon>
        <taxon>Bacillales</taxon>
        <taxon>Bacillaceae</taxon>
        <taxon>Gracilibacillus</taxon>
    </lineage>
</organism>
<evidence type="ECO:0000313" key="1">
    <source>
        <dbReference type="EMBL" id="SER57928.1"/>
    </source>
</evidence>
<gene>
    <name evidence="1" type="ORF">SAMN04487944_106125</name>
</gene>
<dbReference type="STRING" id="531814.SAMN04487944_106125"/>
<dbReference type="Pfam" id="PF14167">
    <property type="entry name" value="YfkD"/>
    <property type="match status" value="1"/>
</dbReference>
<dbReference type="RefSeq" id="WP_089740364.1">
    <property type="nucleotide sequence ID" value="NZ_FOGL01000006.1"/>
</dbReference>
<name>A0A1H9QBY7_9BACI</name>
<keyword evidence="2" id="KW-1185">Reference proteome</keyword>
<dbReference type="OrthoDB" id="2690238at2"/>
<evidence type="ECO:0000313" key="2">
    <source>
        <dbReference type="Proteomes" id="UP000199687"/>
    </source>
</evidence>
<sequence length="254" mass="28799">MKKIGLSIILVFFLGMNSLSAEKLEIPNHVVSIEKENTSQQMKEEEAIVEPSKFVKELIDNIDIKIENPDLIKMLNETDINPSPIAIGYRGNVYLGHWPLRYDSSDSKVNWEFQLINTNEANNYNGEKNIAINYEQLEEKHIKGGLTSKVSHPEQIMKMIINSVEKKHAFPLTFHAVFGKGTRLSQTYDVPLNKVGALKAYASALQERGQITFGEVYIELKGSKRNLVIKNVTKQDIGAFIPVENHVAFSYKTY</sequence>
<accession>A0A1H9QBY7</accession>
<dbReference type="Proteomes" id="UP000199687">
    <property type="component" value="Unassembled WGS sequence"/>
</dbReference>